<dbReference type="EMBL" id="PQXK01000355">
    <property type="protein sequence ID" value="TGO32086.1"/>
    <property type="molecule type" value="Genomic_DNA"/>
</dbReference>
<reference evidence="1 2" key="1">
    <citation type="submission" date="2017-12" db="EMBL/GenBank/DDBJ databases">
        <title>Comparative genomics of Botrytis spp.</title>
        <authorList>
            <person name="Valero-Jimenez C.A."/>
            <person name="Tapia P."/>
            <person name="Veloso J."/>
            <person name="Silva-Moreno E."/>
            <person name="Staats M."/>
            <person name="Valdes J.H."/>
            <person name="Van Kan J.A.L."/>
        </authorList>
    </citation>
    <scope>NUCLEOTIDE SEQUENCE [LARGE SCALE GENOMIC DNA]</scope>
    <source>
        <strain evidence="1 2">Bh0001</strain>
    </source>
</reference>
<proteinExistence type="predicted"/>
<gene>
    <name evidence="1" type="ORF">BHYA_0355g00060</name>
</gene>
<organism evidence="1 2">
    <name type="scientific">Botrytis hyacinthi</name>
    <dbReference type="NCBI Taxonomy" id="278943"/>
    <lineage>
        <taxon>Eukaryota</taxon>
        <taxon>Fungi</taxon>
        <taxon>Dikarya</taxon>
        <taxon>Ascomycota</taxon>
        <taxon>Pezizomycotina</taxon>
        <taxon>Leotiomycetes</taxon>
        <taxon>Helotiales</taxon>
        <taxon>Sclerotiniaceae</taxon>
        <taxon>Botrytis</taxon>
    </lineage>
</organism>
<accession>A0A4Z1G500</accession>
<keyword evidence="2" id="KW-1185">Reference proteome</keyword>
<protein>
    <submittedName>
        <fullName evidence="1">Uncharacterized protein</fullName>
    </submittedName>
</protein>
<dbReference type="AlphaFoldDB" id="A0A4Z1G500"/>
<comment type="caution">
    <text evidence="1">The sequence shown here is derived from an EMBL/GenBank/DDBJ whole genome shotgun (WGS) entry which is preliminary data.</text>
</comment>
<dbReference type="Proteomes" id="UP000297814">
    <property type="component" value="Unassembled WGS sequence"/>
</dbReference>
<sequence length="74" mass="8397">MGRDIGTDIRTDIRTDIGTDIGIDTYTTYSYTKYHYLPRSVKDEKGCLQPKENVTHANVMKQAHGPAYYVMNAP</sequence>
<evidence type="ECO:0000313" key="2">
    <source>
        <dbReference type="Proteomes" id="UP000297814"/>
    </source>
</evidence>
<evidence type="ECO:0000313" key="1">
    <source>
        <dbReference type="EMBL" id="TGO32086.1"/>
    </source>
</evidence>
<name>A0A4Z1G500_9HELO</name>